<dbReference type="NCBIfam" id="TIGR03275">
    <property type="entry name" value="methan_mark_8"/>
    <property type="match status" value="1"/>
</dbReference>
<proteinExistence type="predicted"/>
<dbReference type="AlphaFoldDB" id="A0A099T0R1"/>
<comment type="caution">
    <text evidence="1">The sequence shown here is derived from an EMBL/GenBank/DDBJ whole genome shotgun (WGS) entry which is preliminary data.</text>
</comment>
<gene>
    <name evidence="1" type="ORF">LI82_07795</name>
</gene>
<dbReference type="RefSeq" id="WP_048194661.1">
    <property type="nucleotide sequence ID" value="NZ_CAAGSM010000005.1"/>
</dbReference>
<protein>
    <recommendedName>
        <fullName evidence="3">Methanogenesis marker protein 8</fullName>
    </recommendedName>
</protein>
<keyword evidence="2" id="KW-1185">Reference proteome</keyword>
<dbReference type="EMBL" id="JRHO01000014">
    <property type="protein sequence ID" value="KGK97678.1"/>
    <property type="molecule type" value="Genomic_DNA"/>
</dbReference>
<dbReference type="Pfam" id="PF09872">
    <property type="entry name" value="DUF2099"/>
    <property type="match status" value="1"/>
</dbReference>
<dbReference type="Proteomes" id="UP000029859">
    <property type="component" value="Unassembled WGS sequence"/>
</dbReference>
<name>A0A099T0R1_METMT</name>
<evidence type="ECO:0000313" key="1">
    <source>
        <dbReference type="EMBL" id="KGK97678.1"/>
    </source>
</evidence>
<evidence type="ECO:0008006" key="3">
    <source>
        <dbReference type="Google" id="ProtNLM"/>
    </source>
</evidence>
<evidence type="ECO:0000313" key="2">
    <source>
        <dbReference type="Proteomes" id="UP000029859"/>
    </source>
</evidence>
<sequence length="282" mass="30869">MVHIMEILGKTRVVVEDGKVVEVGEPQLQWCPLFEKARGIKKITCEAVKENMEFRIRDFGLFTEDRKLEMDVFVGFGASEVMMTGLNRDMLDTTITVCDGAGTVITNNPTLVQGMGARISGLVETEPIDKVINGIEDRGGIVLDPSSASIDPVGGVLKASNLGFKRIAVTVVDPSTARTLREIEKENDLELMIIGAHTTGLSREDALEIIKYLDIITSCASKNIRDTIKPLVQVGTAVPLFGLTQKGKELLLERAKEVESPILVNTMPLPMLPEKKQPKNLV</sequence>
<dbReference type="PIRSF" id="PIRSF004929">
    <property type="entry name" value="UCP004929"/>
    <property type="match status" value="1"/>
</dbReference>
<reference evidence="1 2" key="1">
    <citation type="submission" date="2014-09" db="EMBL/GenBank/DDBJ databases">
        <title>Draft genome sequence of an obligately methylotrophic methanogen, Methanococcoides methylutens, isolated from marine sediment.</title>
        <authorList>
            <person name="Guan Y."/>
            <person name="Ngugi D.K."/>
            <person name="Blom J."/>
            <person name="Ali S."/>
            <person name="Ferry J.G."/>
            <person name="Stingl U."/>
        </authorList>
    </citation>
    <scope>NUCLEOTIDE SEQUENCE [LARGE SCALE GENOMIC DNA]</scope>
    <source>
        <strain evidence="1 2">DSM 2657</strain>
    </source>
</reference>
<dbReference type="InterPro" id="IPR009181">
    <property type="entry name" value="Methan_mark_8"/>
</dbReference>
<organism evidence="1 2">
    <name type="scientific">Methanococcoides methylutens</name>
    <dbReference type="NCBI Taxonomy" id="2226"/>
    <lineage>
        <taxon>Archaea</taxon>
        <taxon>Methanobacteriati</taxon>
        <taxon>Methanobacteriota</taxon>
        <taxon>Stenosarchaea group</taxon>
        <taxon>Methanomicrobia</taxon>
        <taxon>Methanosarcinales</taxon>
        <taxon>Methanosarcinaceae</taxon>
        <taxon>Methanococcoides</taxon>
    </lineage>
</organism>
<accession>A0A099T0R1</accession>
<dbReference type="OrthoDB" id="358516at2157"/>